<evidence type="ECO:0000313" key="2">
    <source>
        <dbReference type="EMBL" id="KAK8917038.1"/>
    </source>
</evidence>
<evidence type="ECO:0000313" key="3">
    <source>
        <dbReference type="Proteomes" id="UP001418222"/>
    </source>
</evidence>
<keyword evidence="3" id="KW-1185">Reference proteome</keyword>
<proteinExistence type="predicted"/>
<dbReference type="EMBL" id="JBBWWQ010000020">
    <property type="protein sequence ID" value="KAK8917038.1"/>
    <property type="molecule type" value="Genomic_DNA"/>
</dbReference>
<reference evidence="1" key="2">
    <citation type="submission" date="2024-02" db="EMBL/GenBank/DDBJ databases">
        <authorList>
            <person name="Li M.-H."/>
            <person name="Liu K.-W."/>
            <person name="Li Z."/>
            <person name="Lu H.-C."/>
            <person name="Ye Q.-L."/>
            <person name="Zhang D."/>
            <person name="Wang J.-Y."/>
            <person name="Li Y.-F."/>
            <person name="Zhong Z.-M."/>
            <person name="Liu X."/>
            <person name="Yu X."/>
            <person name="Liu D.-K."/>
            <person name="Tu X.-D."/>
            <person name="Liu B."/>
            <person name="Hao Y."/>
            <person name="Liao X.-Y."/>
            <person name="Jiang Y.-T."/>
            <person name="Sun W.-H."/>
            <person name="Chen J."/>
            <person name="Ai Y."/>
            <person name="Zhai J.-W."/>
            <person name="Wu S.-S."/>
            <person name="Zhou Z."/>
            <person name="Hsiao Y.-Y."/>
            <person name="Wu W.-L."/>
            <person name="Chen Y.-Y."/>
            <person name="Lin Y.-F."/>
            <person name="Hsu J.-L."/>
            <person name="Li C.-Y."/>
            <person name="Wang Z.-W."/>
            <person name="Zhao X."/>
            <person name="Zhong W.-Y."/>
            <person name="Ma X.-K."/>
            <person name="Ma L."/>
            <person name="Huang J."/>
            <person name="Chen G.-Z."/>
            <person name="Huang M.-Z."/>
            <person name="Huang L."/>
            <person name="Peng D.-H."/>
            <person name="Luo Y.-B."/>
            <person name="Zou S.-Q."/>
            <person name="Chen S.-P."/>
            <person name="Lan S."/>
            <person name="Tsai W.-C."/>
            <person name="Van De Peer Y."/>
            <person name="Liu Z.-J."/>
        </authorList>
    </citation>
    <scope>NUCLEOTIDE SEQUENCE</scope>
    <source>
        <strain evidence="1">Lor287</strain>
        <tissue evidence="1">Leaf</tissue>
    </source>
</reference>
<organism evidence="1 3">
    <name type="scientific">Platanthera zijinensis</name>
    <dbReference type="NCBI Taxonomy" id="2320716"/>
    <lineage>
        <taxon>Eukaryota</taxon>
        <taxon>Viridiplantae</taxon>
        <taxon>Streptophyta</taxon>
        <taxon>Embryophyta</taxon>
        <taxon>Tracheophyta</taxon>
        <taxon>Spermatophyta</taxon>
        <taxon>Magnoliopsida</taxon>
        <taxon>Liliopsida</taxon>
        <taxon>Asparagales</taxon>
        <taxon>Orchidaceae</taxon>
        <taxon>Orchidoideae</taxon>
        <taxon>Orchideae</taxon>
        <taxon>Orchidinae</taxon>
        <taxon>Platanthera</taxon>
    </lineage>
</organism>
<name>A0AAP0FUR7_9ASPA</name>
<evidence type="ECO:0000313" key="1">
    <source>
        <dbReference type="EMBL" id="KAK8916634.1"/>
    </source>
</evidence>
<comment type="caution">
    <text evidence="1">The sequence shown here is derived from an EMBL/GenBank/DDBJ whole genome shotgun (WGS) entry which is preliminary data.</text>
</comment>
<dbReference type="AlphaFoldDB" id="A0AAP0FUR7"/>
<reference evidence="1 3" key="1">
    <citation type="journal article" date="2022" name="Nat. Plants">
        <title>Genomes of leafy and leafless Platanthera orchids illuminate the evolution of mycoheterotrophy.</title>
        <authorList>
            <person name="Li M.H."/>
            <person name="Liu K.W."/>
            <person name="Li Z."/>
            <person name="Lu H.C."/>
            <person name="Ye Q.L."/>
            <person name="Zhang D."/>
            <person name="Wang J.Y."/>
            <person name="Li Y.F."/>
            <person name="Zhong Z.M."/>
            <person name="Liu X."/>
            <person name="Yu X."/>
            <person name="Liu D.K."/>
            <person name="Tu X.D."/>
            <person name="Liu B."/>
            <person name="Hao Y."/>
            <person name="Liao X.Y."/>
            <person name="Jiang Y.T."/>
            <person name="Sun W.H."/>
            <person name="Chen J."/>
            <person name="Chen Y.Q."/>
            <person name="Ai Y."/>
            <person name="Zhai J.W."/>
            <person name="Wu S.S."/>
            <person name="Zhou Z."/>
            <person name="Hsiao Y.Y."/>
            <person name="Wu W.L."/>
            <person name="Chen Y.Y."/>
            <person name="Lin Y.F."/>
            <person name="Hsu J.L."/>
            <person name="Li C.Y."/>
            <person name="Wang Z.W."/>
            <person name="Zhao X."/>
            <person name="Zhong W.Y."/>
            <person name="Ma X.K."/>
            <person name="Ma L."/>
            <person name="Huang J."/>
            <person name="Chen G.Z."/>
            <person name="Huang M.Z."/>
            <person name="Huang L."/>
            <person name="Peng D.H."/>
            <person name="Luo Y.B."/>
            <person name="Zou S.Q."/>
            <person name="Chen S.P."/>
            <person name="Lan S."/>
            <person name="Tsai W.C."/>
            <person name="Van de Peer Y."/>
            <person name="Liu Z.J."/>
        </authorList>
    </citation>
    <scope>NUCLEOTIDE SEQUENCE [LARGE SCALE GENOMIC DNA]</scope>
    <source>
        <strain evidence="1">Lor287</strain>
    </source>
</reference>
<gene>
    <name evidence="1" type="ORF">KSP39_PZI023284</name>
    <name evidence="2" type="ORF">KSP39_PZI023286</name>
</gene>
<accession>A0AAP0FUR7</accession>
<protein>
    <submittedName>
        <fullName evidence="1">Uncharacterized protein</fullName>
    </submittedName>
</protein>
<dbReference type="Proteomes" id="UP001418222">
    <property type="component" value="Unassembled WGS sequence"/>
</dbReference>
<dbReference type="EMBL" id="JBBWWQ010000020">
    <property type="protein sequence ID" value="KAK8916634.1"/>
    <property type="molecule type" value="Genomic_DNA"/>
</dbReference>
<sequence>MDHFTTTPREVVTIAQEVVKAMLEKGYVLGKDALYKAKALDESYGVSAMAASKVADMSRRIGLTLNLTKARGREKIMEGLENSPPAKSLDFWRKKITRLEGKKIASSRGAEARRS</sequence>